<reference evidence="3 4" key="1">
    <citation type="journal article" date="2014" name="Am. J. Bot.">
        <title>Genome assembly and annotation for red clover (Trifolium pratense; Fabaceae).</title>
        <authorList>
            <person name="Istvanek J."/>
            <person name="Jaros M."/>
            <person name="Krenek A."/>
            <person name="Repkova J."/>
        </authorList>
    </citation>
    <scope>NUCLEOTIDE SEQUENCE [LARGE SCALE GENOMIC DNA]</scope>
    <source>
        <strain evidence="4">cv. Tatra</strain>
        <tissue evidence="3">Young leaves</tissue>
    </source>
</reference>
<keyword evidence="2" id="KW-1133">Transmembrane helix</keyword>
<dbReference type="PANTHER" id="PTHR31495:SF20">
    <property type="entry name" value="CALEOSIN-RELATED FAMILY PROTEIN"/>
    <property type="match status" value="1"/>
</dbReference>
<proteinExistence type="inferred from homology"/>
<keyword evidence="2" id="KW-0472">Membrane</keyword>
<feature type="transmembrane region" description="Helical" evidence="2">
    <location>
        <begin position="92"/>
        <end position="115"/>
    </location>
</feature>
<keyword evidence="2" id="KW-0812">Transmembrane</keyword>
<sequence>MEKVEASRATMSTVAHKAPITIERKVPNDLDTKLPKPYMPRALVAPDSDNVNGTWGHKHNDMSVLQQHASFFDMDGDGIIYPWETFKGFGTLGFNVISSLICTIILHVALSYSTLPVRH</sequence>
<dbReference type="InterPro" id="IPR007736">
    <property type="entry name" value="Caleosin-related"/>
</dbReference>
<comment type="similarity">
    <text evidence="1">Belongs to the caleosin family.</text>
</comment>
<name>A0A2K3MB38_TRIPR</name>
<organism evidence="3 4">
    <name type="scientific">Trifolium pratense</name>
    <name type="common">Red clover</name>
    <dbReference type="NCBI Taxonomy" id="57577"/>
    <lineage>
        <taxon>Eukaryota</taxon>
        <taxon>Viridiplantae</taxon>
        <taxon>Streptophyta</taxon>
        <taxon>Embryophyta</taxon>
        <taxon>Tracheophyta</taxon>
        <taxon>Spermatophyta</taxon>
        <taxon>Magnoliopsida</taxon>
        <taxon>eudicotyledons</taxon>
        <taxon>Gunneridae</taxon>
        <taxon>Pentapetalae</taxon>
        <taxon>rosids</taxon>
        <taxon>fabids</taxon>
        <taxon>Fabales</taxon>
        <taxon>Fabaceae</taxon>
        <taxon>Papilionoideae</taxon>
        <taxon>50 kb inversion clade</taxon>
        <taxon>NPAAA clade</taxon>
        <taxon>Hologalegina</taxon>
        <taxon>IRL clade</taxon>
        <taxon>Trifolieae</taxon>
        <taxon>Trifolium</taxon>
    </lineage>
</organism>
<comment type="caution">
    <text evidence="3">The sequence shown here is derived from an EMBL/GenBank/DDBJ whole genome shotgun (WGS) entry which is preliminary data.</text>
</comment>
<dbReference type="Proteomes" id="UP000236291">
    <property type="component" value="Unassembled WGS sequence"/>
</dbReference>
<reference evidence="3 4" key="2">
    <citation type="journal article" date="2017" name="Front. Plant Sci.">
        <title>Gene Classification and Mining of Molecular Markers Useful in Red Clover (Trifolium pratense) Breeding.</title>
        <authorList>
            <person name="Istvanek J."/>
            <person name="Dluhosova J."/>
            <person name="Dluhos P."/>
            <person name="Patkova L."/>
            <person name="Nedelnik J."/>
            <person name="Repkova J."/>
        </authorList>
    </citation>
    <scope>NUCLEOTIDE SEQUENCE [LARGE SCALE GENOMIC DNA]</scope>
    <source>
        <strain evidence="4">cv. Tatra</strain>
        <tissue evidence="3">Young leaves</tissue>
    </source>
</reference>
<gene>
    <name evidence="3" type="ORF">L195_g044093</name>
</gene>
<dbReference type="GO" id="GO:0005509">
    <property type="term" value="F:calcium ion binding"/>
    <property type="evidence" value="ECO:0007669"/>
    <property type="project" value="TreeGrafter"/>
</dbReference>
<dbReference type="Pfam" id="PF05042">
    <property type="entry name" value="Caleosin"/>
    <property type="match status" value="1"/>
</dbReference>
<dbReference type="PANTHER" id="PTHR31495">
    <property type="entry name" value="PEROXYGENASE 3-RELATED"/>
    <property type="match status" value="1"/>
</dbReference>
<dbReference type="GO" id="GO:0004497">
    <property type="term" value="F:monooxygenase activity"/>
    <property type="evidence" value="ECO:0007669"/>
    <property type="project" value="TreeGrafter"/>
</dbReference>
<evidence type="ECO:0000256" key="2">
    <source>
        <dbReference type="SAM" id="Phobius"/>
    </source>
</evidence>
<evidence type="ECO:0000313" key="4">
    <source>
        <dbReference type="Proteomes" id="UP000236291"/>
    </source>
</evidence>
<accession>A0A2K3MB38</accession>
<protein>
    <submittedName>
        <fullName evidence="3">Caleosin CLO1-1</fullName>
    </submittedName>
</protein>
<dbReference type="AlphaFoldDB" id="A0A2K3MB38"/>
<evidence type="ECO:0000313" key="3">
    <source>
        <dbReference type="EMBL" id="PNX87993.1"/>
    </source>
</evidence>
<dbReference type="EMBL" id="ASHM01055326">
    <property type="protein sequence ID" value="PNX87993.1"/>
    <property type="molecule type" value="Genomic_DNA"/>
</dbReference>
<dbReference type="STRING" id="57577.A0A2K3MB38"/>
<evidence type="ECO:0000256" key="1">
    <source>
        <dbReference type="ARBA" id="ARBA00006765"/>
    </source>
</evidence>